<accession>A0A4Q9W6K5</accession>
<dbReference type="EMBL" id="SCHB01000009">
    <property type="protein sequence ID" value="TBW70674.1"/>
    <property type="molecule type" value="Genomic_DNA"/>
</dbReference>
<comment type="caution">
    <text evidence="2">The sequence shown here is derived from an EMBL/GenBank/DDBJ whole genome shotgun (WGS) entry which is preliminary data.</text>
</comment>
<sequence>ADQISMEEYLDPFTGEEIKKRKKK</sequence>
<protein>
    <submittedName>
        <fullName evidence="2">IS200/IS605 family transposase</fullName>
    </submittedName>
</protein>
<dbReference type="EMBL" id="SCHB01000012">
    <property type="protein sequence ID" value="TBW70165.1"/>
    <property type="molecule type" value="Genomic_DNA"/>
</dbReference>
<organism evidence="2 3">
    <name type="scientific">Staphylococcus lugdunensis</name>
    <dbReference type="NCBI Taxonomy" id="28035"/>
    <lineage>
        <taxon>Bacteria</taxon>
        <taxon>Bacillati</taxon>
        <taxon>Bacillota</taxon>
        <taxon>Bacilli</taxon>
        <taxon>Bacillales</taxon>
        <taxon>Staphylococcaceae</taxon>
        <taxon>Staphylococcus</taxon>
    </lineage>
</organism>
<evidence type="ECO:0000313" key="3">
    <source>
        <dbReference type="Proteomes" id="UP000293637"/>
    </source>
</evidence>
<feature type="non-terminal residue" evidence="2">
    <location>
        <position position="1"/>
    </location>
</feature>
<name>A0A4Q9W6K5_STALU</name>
<gene>
    <name evidence="2" type="ORF">EQ812_11045</name>
    <name evidence="1" type="ORF">EQ812_12075</name>
</gene>
<evidence type="ECO:0000313" key="1">
    <source>
        <dbReference type="EMBL" id="TBW70165.1"/>
    </source>
</evidence>
<proteinExistence type="predicted"/>
<dbReference type="Proteomes" id="UP000293637">
    <property type="component" value="Unassembled WGS sequence"/>
</dbReference>
<reference evidence="2 3" key="1">
    <citation type="journal article" date="2019" name="Sci. Transl. Med.">
        <title>Quorum sensing between bacterial species on the skin protects against epidermal injury in atopic dermatitis.</title>
        <authorList>
            <person name="Williams M.R."/>
        </authorList>
    </citation>
    <scope>NUCLEOTIDE SEQUENCE [LARGE SCALE GENOMIC DNA]</scope>
    <source>
        <strain evidence="2 3">E7</strain>
    </source>
</reference>
<dbReference type="AlphaFoldDB" id="A0A4Q9W6K5"/>
<evidence type="ECO:0000313" key="2">
    <source>
        <dbReference type="EMBL" id="TBW70674.1"/>
    </source>
</evidence>